<keyword evidence="4" id="KW-1003">Cell membrane</keyword>
<evidence type="ECO:0000256" key="7">
    <source>
        <dbReference type="ARBA" id="ARBA00023136"/>
    </source>
</evidence>
<feature type="transmembrane region" description="Helical" evidence="8">
    <location>
        <begin position="12"/>
        <end position="33"/>
    </location>
</feature>
<dbReference type="InterPro" id="IPR038770">
    <property type="entry name" value="Na+/solute_symporter_sf"/>
</dbReference>
<dbReference type="PANTHER" id="PTHR36838">
    <property type="entry name" value="AUXIN EFFLUX CARRIER FAMILY PROTEIN"/>
    <property type="match status" value="1"/>
</dbReference>
<feature type="non-terminal residue" evidence="9">
    <location>
        <position position="1"/>
    </location>
</feature>
<evidence type="ECO:0000256" key="4">
    <source>
        <dbReference type="ARBA" id="ARBA00022475"/>
    </source>
</evidence>
<dbReference type="GO" id="GO:0055085">
    <property type="term" value="P:transmembrane transport"/>
    <property type="evidence" value="ECO:0007669"/>
    <property type="project" value="InterPro"/>
</dbReference>
<evidence type="ECO:0000256" key="8">
    <source>
        <dbReference type="SAM" id="Phobius"/>
    </source>
</evidence>
<comment type="caution">
    <text evidence="9">The sequence shown here is derived from an EMBL/GenBank/DDBJ whole genome shotgun (WGS) entry which is preliminary data.</text>
</comment>
<keyword evidence="3" id="KW-0813">Transport</keyword>
<sequence>ILNAVYGSEGILYGSIFQIFYTIFIWTYGVILFKNKVEEQVSNKDIKKAILEVVLNPNIIAVYIGIIIMAVDIRLPNMLLLSVNAIGSITGPLSMIIVGVILSEVDIKNYIKDITVYYGVIVKLIVMPLILYFLLLLISNISIINNTLVILVAMPSAIMTSIFAESYKKEKDYATVIVFLTTVFSIVTLPLLLKLIV</sequence>
<proteinExistence type="inferred from homology"/>
<dbReference type="PANTHER" id="PTHR36838:SF1">
    <property type="entry name" value="SLR1864 PROTEIN"/>
    <property type="match status" value="1"/>
</dbReference>
<dbReference type="Gene3D" id="1.20.1530.20">
    <property type="match status" value="1"/>
</dbReference>
<feature type="transmembrane region" description="Helical" evidence="8">
    <location>
        <begin position="114"/>
        <end position="137"/>
    </location>
</feature>
<keyword evidence="10" id="KW-1185">Reference proteome</keyword>
<dbReference type="EMBL" id="SLYC01000076">
    <property type="protein sequence ID" value="TCP93500.1"/>
    <property type="molecule type" value="Genomic_DNA"/>
</dbReference>
<gene>
    <name evidence="9" type="ORF">EDD79_10767</name>
</gene>
<keyword evidence="6 8" id="KW-1133">Transmembrane helix</keyword>
<accession>A0A4R2SVH9</accession>
<evidence type="ECO:0000256" key="2">
    <source>
        <dbReference type="ARBA" id="ARBA00010145"/>
    </source>
</evidence>
<dbReference type="GO" id="GO:0005886">
    <property type="term" value="C:plasma membrane"/>
    <property type="evidence" value="ECO:0007669"/>
    <property type="project" value="UniProtKB-SubCell"/>
</dbReference>
<dbReference type="Pfam" id="PF03547">
    <property type="entry name" value="Mem_trans"/>
    <property type="match status" value="1"/>
</dbReference>
<feature type="transmembrane region" description="Helical" evidence="8">
    <location>
        <begin position="143"/>
        <end position="164"/>
    </location>
</feature>
<evidence type="ECO:0000256" key="5">
    <source>
        <dbReference type="ARBA" id="ARBA00022692"/>
    </source>
</evidence>
<dbReference type="InterPro" id="IPR004776">
    <property type="entry name" value="Mem_transp_PIN-like"/>
</dbReference>
<dbReference type="AlphaFoldDB" id="A0A4R2SVH9"/>
<keyword evidence="5 8" id="KW-0812">Transmembrane</keyword>
<name>A0A4R2SVH9_9FIRM</name>
<evidence type="ECO:0000313" key="9">
    <source>
        <dbReference type="EMBL" id="TCP93500.1"/>
    </source>
</evidence>
<evidence type="ECO:0000256" key="1">
    <source>
        <dbReference type="ARBA" id="ARBA00004651"/>
    </source>
</evidence>
<organism evidence="9 10">
    <name type="scientific">Serpentinicella alkaliphila</name>
    <dbReference type="NCBI Taxonomy" id="1734049"/>
    <lineage>
        <taxon>Bacteria</taxon>
        <taxon>Bacillati</taxon>
        <taxon>Bacillota</taxon>
        <taxon>Clostridia</taxon>
        <taxon>Peptostreptococcales</taxon>
        <taxon>Natronincolaceae</taxon>
        <taxon>Serpentinicella</taxon>
    </lineage>
</organism>
<evidence type="ECO:0000313" key="10">
    <source>
        <dbReference type="Proteomes" id="UP000295504"/>
    </source>
</evidence>
<feature type="transmembrane region" description="Helical" evidence="8">
    <location>
        <begin position="53"/>
        <end position="73"/>
    </location>
</feature>
<evidence type="ECO:0000256" key="6">
    <source>
        <dbReference type="ARBA" id="ARBA00022989"/>
    </source>
</evidence>
<reference evidence="9 10" key="1">
    <citation type="submission" date="2019-03" db="EMBL/GenBank/DDBJ databases">
        <title>Genomic Encyclopedia of Type Strains, Phase IV (KMG-IV): sequencing the most valuable type-strain genomes for metagenomic binning, comparative biology and taxonomic classification.</title>
        <authorList>
            <person name="Goeker M."/>
        </authorList>
    </citation>
    <scope>NUCLEOTIDE SEQUENCE [LARGE SCALE GENOMIC DNA]</scope>
    <source>
        <strain evidence="9 10">DSM 100013</strain>
    </source>
</reference>
<feature type="transmembrane region" description="Helical" evidence="8">
    <location>
        <begin position="176"/>
        <end position="196"/>
    </location>
</feature>
<keyword evidence="7 8" id="KW-0472">Membrane</keyword>
<evidence type="ECO:0000256" key="3">
    <source>
        <dbReference type="ARBA" id="ARBA00022448"/>
    </source>
</evidence>
<feature type="transmembrane region" description="Helical" evidence="8">
    <location>
        <begin position="79"/>
        <end position="102"/>
    </location>
</feature>
<dbReference type="RefSeq" id="WP_207667951.1">
    <property type="nucleotide sequence ID" value="NZ_SLYC01000076.1"/>
</dbReference>
<protein>
    <submittedName>
        <fullName evidence="9">Auxin efflux family transporter</fullName>
    </submittedName>
</protein>
<comment type="similarity">
    <text evidence="2">Belongs to the auxin efflux carrier (TC 2.A.69) family.</text>
</comment>
<dbReference type="Proteomes" id="UP000295504">
    <property type="component" value="Unassembled WGS sequence"/>
</dbReference>
<comment type="subcellular location">
    <subcellularLocation>
        <location evidence="1">Cell membrane</location>
        <topology evidence="1">Multi-pass membrane protein</topology>
    </subcellularLocation>
</comment>